<organism evidence="2 3">
    <name type="scientific">Aspergillus avenaceus</name>
    <dbReference type="NCBI Taxonomy" id="36643"/>
    <lineage>
        <taxon>Eukaryota</taxon>
        <taxon>Fungi</taxon>
        <taxon>Dikarya</taxon>
        <taxon>Ascomycota</taxon>
        <taxon>Pezizomycotina</taxon>
        <taxon>Eurotiomycetes</taxon>
        <taxon>Eurotiomycetidae</taxon>
        <taxon>Eurotiales</taxon>
        <taxon>Aspergillaceae</taxon>
        <taxon>Aspergillus</taxon>
        <taxon>Aspergillus subgen. Circumdati</taxon>
    </lineage>
</organism>
<accession>A0A5N6TM89</accession>
<reference evidence="2 3" key="1">
    <citation type="submission" date="2019-04" db="EMBL/GenBank/DDBJ databases">
        <title>Friends and foes A comparative genomics study of 23 Aspergillus species from section Flavi.</title>
        <authorList>
            <consortium name="DOE Joint Genome Institute"/>
            <person name="Kjaerbolling I."/>
            <person name="Vesth T."/>
            <person name="Frisvad J.C."/>
            <person name="Nybo J.L."/>
            <person name="Theobald S."/>
            <person name="Kildgaard S."/>
            <person name="Isbrandt T."/>
            <person name="Kuo A."/>
            <person name="Sato A."/>
            <person name="Lyhne E.K."/>
            <person name="Kogle M.E."/>
            <person name="Wiebenga A."/>
            <person name="Kun R.S."/>
            <person name="Lubbers R.J."/>
            <person name="Makela M.R."/>
            <person name="Barry K."/>
            <person name="Chovatia M."/>
            <person name="Clum A."/>
            <person name="Daum C."/>
            <person name="Haridas S."/>
            <person name="He G."/>
            <person name="LaButti K."/>
            <person name="Lipzen A."/>
            <person name="Mondo S."/>
            <person name="Riley R."/>
            <person name="Salamov A."/>
            <person name="Simmons B.A."/>
            <person name="Magnuson J.K."/>
            <person name="Henrissat B."/>
            <person name="Mortensen U.H."/>
            <person name="Larsen T.O."/>
            <person name="Devries R.P."/>
            <person name="Grigoriev I.V."/>
            <person name="Machida M."/>
            <person name="Baker S.E."/>
            <person name="Andersen M.R."/>
        </authorList>
    </citation>
    <scope>NUCLEOTIDE SEQUENCE [LARGE SCALE GENOMIC DNA]</scope>
    <source>
        <strain evidence="2 3">IBT 18842</strain>
    </source>
</reference>
<protein>
    <submittedName>
        <fullName evidence="2">FAD dependent oxidoreductase</fullName>
    </submittedName>
</protein>
<dbReference type="InterPro" id="IPR036188">
    <property type="entry name" value="FAD/NAD-bd_sf"/>
</dbReference>
<name>A0A5N6TM89_ASPAV</name>
<gene>
    <name evidence="2" type="ORF">BDV25DRAFT_33369</name>
</gene>
<evidence type="ECO:0000259" key="1">
    <source>
        <dbReference type="Pfam" id="PF01266"/>
    </source>
</evidence>
<dbReference type="Pfam" id="PF01266">
    <property type="entry name" value="DAO"/>
    <property type="match status" value="1"/>
</dbReference>
<dbReference type="PANTHER" id="PTHR13847">
    <property type="entry name" value="SARCOSINE DEHYDROGENASE-RELATED"/>
    <property type="match status" value="1"/>
</dbReference>
<dbReference type="AlphaFoldDB" id="A0A5N6TM89"/>
<feature type="domain" description="FAD dependent oxidoreductase" evidence="1">
    <location>
        <begin position="36"/>
        <end position="415"/>
    </location>
</feature>
<sequence length="454" mass="49881">MGGPFPVDNGMTSFWRTELDALDDYRSTETLPETSDIVIVGSGYAGASTAYHCQQLAQSTASQPSIVILEARQACSGATGRNGGQLKPDVYCEIGTLADKYGVEAAEEVAAFEVEHLSAVQSCIDKEQIECDLVFNEVIDVHFDDSLCDKIRAGHESLVLHGAHTAQRTEFSPQATAESLSGVKGARGCFKSRTGRFWPYKFVTGLLKRVVSAGANLQTHTPVLQVSETSDNDGRWTVTTSRGSIRAKRVIFCSNAYTAAIAPEYKDKIIPVRGVCSRIVVPNPPECPLGYSYTFRFNEWDYDYLIPRPDGSIVAGGAKSTFFHNPSDWFNNPDDSKLIEAAAHYFDDYMQRHFHGWEDTGAHTDRVWTGIMAYTTDYLPHIGEIPGKPGQMVIAGFNGHGMPQIFLSAKAIAQMIVNGAEYEATGLPRLFKTTTERLENRENPFLAYSNAAGR</sequence>
<keyword evidence="3" id="KW-1185">Reference proteome</keyword>
<proteinExistence type="predicted"/>
<dbReference type="Gene3D" id="3.50.50.60">
    <property type="entry name" value="FAD/NAD(P)-binding domain"/>
    <property type="match status" value="1"/>
</dbReference>
<dbReference type="Gene3D" id="3.30.9.10">
    <property type="entry name" value="D-Amino Acid Oxidase, subunit A, domain 2"/>
    <property type="match status" value="1"/>
</dbReference>
<dbReference type="Proteomes" id="UP000325780">
    <property type="component" value="Unassembled WGS sequence"/>
</dbReference>
<dbReference type="PANTHER" id="PTHR13847:SF279">
    <property type="entry name" value="FAD DEPENDENT OXIDOREDUCTASE DOMAIN-CONTAINING PROTEIN-RELATED"/>
    <property type="match status" value="1"/>
</dbReference>
<evidence type="ECO:0000313" key="2">
    <source>
        <dbReference type="EMBL" id="KAE8147458.1"/>
    </source>
</evidence>
<evidence type="ECO:0000313" key="3">
    <source>
        <dbReference type="Proteomes" id="UP000325780"/>
    </source>
</evidence>
<dbReference type="SUPFAM" id="SSF51905">
    <property type="entry name" value="FAD/NAD(P)-binding domain"/>
    <property type="match status" value="1"/>
</dbReference>
<dbReference type="InterPro" id="IPR006076">
    <property type="entry name" value="FAD-dep_OxRdtase"/>
</dbReference>
<dbReference type="EMBL" id="ML742207">
    <property type="protein sequence ID" value="KAE8147458.1"/>
    <property type="molecule type" value="Genomic_DNA"/>
</dbReference>
<dbReference type="OrthoDB" id="429143at2759"/>
<dbReference type="GO" id="GO:0005737">
    <property type="term" value="C:cytoplasm"/>
    <property type="evidence" value="ECO:0007669"/>
    <property type="project" value="TreeGrafter"/>
</dbReference>